<organism evidence="2 3">
    <name type="scientific">Roseivirga seohaensis subsp. aquiponti</name>
    <dbReference type="NCBI Taxonomy" id="1566026"/>
    <lineage>
        <taxon>Bacteria</taxon>
        <taxon>Pseudomonadati</taxon>
        <taxon>Bacteroidota</taxon>
        <taxon>Cytophagia</taxon>
        <taxon>Cytophagales</taxon>
        <taxon>Roseivirgaceae</taxon>
        <taxon>Roseivirga</taxon>
    </lineage>
</organism>
<dbReference type="Gene3D" id="2.40.70.10">
    <property type="entry name" value="Acid Proteases"/>
    <property type="match status" value="1"/>
</dbReference>
<dbReference type="InterPro" id="IPR008503">
    <property type="entry name" value="Asp_endopeptidase"/>
</dbReference>
<proteinExistence type="predicted"/>
<reference evidence="3" key="1">
    <citation type="submission" date="2014-11" db="EMBL/GenBank/DDBJ databases">
        <title>Genome sequencing of Roseivirga sp. D-25.</title>
        <authorList>
            <person name="Selvaratnam C."/>
            <person name="Thevarajoo S."/>
            <person name="Goh K.M."/>
            <person name="Eee R."/>
            <person name="Chan K.-G."/>
            <person name="Chong C.S."/>
        </authorList>
    </citation>
    <scope>NUCLEOTIDE SEQUENCE [LARGE SCALE GENOMIC DNA]</scope>
    <source>
        <strain evidence="3">D-25</strain>
    </source>
</reference>
<feature type="domain" description="Retropepsin-like aspartic endopeptidase" evidence="1">
    <location>
        <begin position="9"/>
        <end position="140"/>
    </location>
</feature>
<evidence type="ECO:0000313" key="3">
    <source>
        <dbReference type="Proteomes" id="UP000036908"/>
    </source>
</evidence>
<dbReference type="Proteomes" id="UP000036908">
    <property type="component" value="Unassembled WGS sequence"/>
</dbReference>
<dbReference type="SUPFAM" id="SSF50630">
    <property type="entry name" value="Acid proteases"/>
    <property type="match status" value="1"/>
</dbReference>
<dbReference type="OrthoDB" id="9782977at2"/>
<comment type="caution">
    <text evidence="2">The sequence shown here is derived from an EMBL/GenBank/DDBJ whole genome shotgun (WGS) entry which is preliminary data.</text>
</comment>
<dbReference type="PANTHER" id="PTHR38037:SF2">
    <property type="entry name" value="ATP-DEPENDENT ZINC PROTEASE DOMAIN-CONTAINING PROTEIN-RELATED"/>
    <property type="match status" value="1"/>
</dbReference>
<dbReference type="AlphaFoldDB" id="A0A0L8AJC8"/>
<dbReference type="Pfam" id="PF05618">
    <property type="entry name" value="Zn_protease"/>
    <property type="match status" value="1"/>
</dbReference>
<dbReference type="InterPro" id="IPR021109">
    <property type="entry name" value="Peptidase_aspartic_dom_sf"/>
</dbReference>
<sequence length="155" mass="17566">MSKPLQLIGRQDFINLPEFGLKDVNAKIDTGAYTSSINCSKVKLTKVEGVPTLTFQLSANKIHEKKARKFSTTNFKKKKIRSSNGVTEERFIIKTTVVLMKRRINAEFSLSDRSKMKFPILLGRKLLTNRFIVDVSQKDLSLKMTPKSIKAESAE</sequence>
<name>A0A0L8AJC8_9BACT</name>
<evidence type="ECO:0000313" key="2">
    <source>
        <dbReference type="EMBL" id="KOF02484.1"/>
    </source>
</evidence>
<accession>A0A0L8AJC8</accession>
<keyword evidence="3" id="KW-1185">Reference proteome</keyword>
<dbReference type="PATRIC" id="fig|1566026.4.peg.683"/>
<gene>
    <name evidence="2" type="ORF">OB69_11965</name>
</gene>
<dbReference type="PANTHER" id="PTHR38037">
    <property type="entry name" value="ZN_PROTEASE DOMAIN-CONTAINING PROTEIN"/>
    <property type="match status" value="1"/>
</dbReference>
<dbReference type="RefSeq" id="WP_053223970.1">
    <property type="nucleotide sequence ID" value="NZ_JSVA01000012.1"/>
</dbReference>
<dbReference type="EMBL" id="JSVA01000012">
    <property type="protein sequence ID" value="KOF02484.1"/>
    <property type="molecule type" value="Genomic_DNA"/>
</dbReference>
<evidence type="ECO:0000259" key="1">
    <source>
        <dbReference type="Pfam" id="PF05618"/>
    </source>
</evidence>
<protein>
    <submittedName>
        <fullName evidence="2">30S ribosomal protein S6 modification protein RimK</fullName>
    </submittedName>
</protein>